<reference evidence="2" key="2">
    <citation type="submission" date="2013-12" db="EMBL/GenBank/DDBJ databases">
        <authorList>
            <person name="Yu Y."/>
            <person name="Lee S."/>
            <person name="de Baynast K."/>
            <person name="Wissotski M."/>
            <person name="Liu L."/>
            <person name="Talag J."/>
            <person name="Goicoechea J."/>
            <person name="Angelova A."/>
            <person name="Jetty R."/>
            <person name="Kudrna D."/>
            <person name="Golser W."/>
            <person name="Rivera L."/>
            <person name="Zhang J."/>
            <person name="Wing R."/>
        </authorList>
    </citation>
    <scope>NUCLEOTIDE SEQUENCE</scope>
</reference>
<dbReference type="Proteomes" id="UP000032180">
    <property type="component" value="Chromosome 2"/>
</dbReference>
<evidence type="ECO:0000313" key="2">
    <source>
        <dbReference type="Proteomes" id="UP000032180"/>
    </source>
</evidence>
<keyword evidence="2" id="KW-1185">Reference proteome</keyword>
<accession>A0A0D9VKA1</accession>
<dbReference type="HOGENOM" id="CLU_3192079_0_0_1"/>
<name>A0A0D9VKA1_9ORYZ</name>
<reference evidence="1" key="3">
    <citation type="submission" date="2015-04" db="UniProtKB">
        <authorList>
            <consortium name="EnsemblPlants"/>
        </authorList>
    </citation>
    <scope>IDENTIFICATION</scope>
</reference>
<dbReference type="EnsemblPlants" id="LPERR02G24780.1">
    <property type="protein sequence ID" value="LPERR02G24780.1"/>
    <property type="gene ID" value="LPERR02G24780"/>
</dbReference>
<sequence>MYNPKSVISRWNVAKNIKAIKKKRKELTSMQLHIAYHQQLVNLLAI</sequence>
<dbReference type="AlphaFoldDB" id="A0A0D9VKA1"/>
<protein>
    <submittedName>
        <fullName evidence="1">Uncharacterized protein</fullName>
    </submittedName>
</protein>
<reference evidence="1 2" key="1">
    <citation type="submission" date="2012-08" db="EMBL/GenBank/DDBJ databases">
        <title>Oryza genome evolution.</title>
        <authorList>
            <person name="Wing R.A."/>
        </authorList>
    </citation>
    <scope>NUCLEOTIDE SEQUENCE</scope>
</reference>
<dbReference type="Gramene" id="LPERR02G24780.1">
    <property type="protein sequence ID" value="LPERR02G24780.1"/>
    <property type="gene ID" value="LPERR02G24780"/>
</dbReference>
<proteinExistence type="predicted"/>
<evidence type="ECO:0000313" key="1">
    <source>
        <dbReference type="EnsemblPlants" id="LPERR02G24780.1"/>
    </source>
</evidence>
<organism evidence="1 2">
    <name type="scientific">Leersia perrieri</name>
    <dbReference type="NCBI Taxonomy" id="77586"/>
    <lineage>
        <taxon>Eukaryota</taxon>
        <taxon>Viridiplantae</taxon>
        <taxon>Streptophyta</taxon>
        <taxon>Embryophyta</taxon>
        <taxon>Tracheophyta</taxon>
        <taxon>Spermatophyta</taxon>
        <taxon>Magnoliopsida</taxon>
        <taxon>Liliopsida</taxon>
        <taxon>Poales</taxon>
        <taxon>Poaceae</taxon>
        <taxon>BOP clade</taxon>
        <taxon>Oryzoideae</taxon>
        <taxon>Oryzeae</taxon>
        <taxon>Oryzinae</taxon>
        <taxon>Leersia</taxon>
    </lineage>
</organism>